<evidence type="ECO:0000256" key="5">
    <source>
        <dbReference type="SAM" id="Coils"/>
    </source>
</evidence>
<evidence type="ECO:0000256" key="1">
    <source>
        <dbReference type="ARBA" id="ARBA00004551"/>
    </source>
</evidence>
<keyword evidence="7" id="KW-0472">Membrane</keyword>
<feature type="transmembrane region" description="Helical" evidence="7">
    <location>
        <begin position="165"/>
        <end position="184"/>
    </location>
</feature>
<feature type="transmembrane region" description="Helical" evidence="7">
    <location>
        <begin position="138"/>
        <end position="159"/>
    </location>
</feature>
<keyword evidence="7" id="KW-0812">Transmembrane</keyword>
<name>A0ABT8EFJ2_9BURK</name>
<accession>A0ABT8EFJ2</accession>
<evidence type="ECO:0000256" key="4">
    <source>
        <dbReference type="ARBA" id="ARBA00035640"/>
    </source>
</evidence>
<evidence type="ECO:0000256" key="6">
    <source>
        <dbReference type="SAM" id="MobiDB-lite"/>
    </source>
</evidence>
<evidence type="ECO:0000256" key="3">
    <source>
        <dbReference type="ARBA" id="ARBA00023026"/>
    </source>
</evidence>
<evidence type="ECO:0000313" key="9">
    <source>
        <dbReference type="EMBL" id="MDN4120066.1"/>
    </source>
</evidence>
<comment type="subcellular location">
    <subcellularLocation>
        <location evidence="1">Host membrane</location>
    </subcellularLocation>
</comment>
<comment type="similarity">
    <text evidence="4">Belongs to the SctE/SipB/YopB family.</text>
</comment>
<keyword evidence="3" id="KW-0843">Virulence</keyword>
<evidence type="ECO:0000256" key="7">
    <source>
        <dbReference type="SAM" id="Phobius"/>
    </source>
</evidence>
<feature type="coiled-coil region" evidence="5">
    <location>
        <begin position="342"/>
        <end position="369"/>
    </location>
</feature>
<feature type="coiled-coil region" evidence="5">
    <location>
        <begin position="89"/>
        <end position="120"/>
    </location>
</feature>
<feature type="region of interest" description="Disordered" evidence="6">
    <location>
        <begin position="12"/>
        <end position="32"/>
    </location>
</feature>
<feature type="transmembrane region" description="Helical" evidence="7">
    <location>
        <begin position="265"/>
        <end position="290"/>
    </location>
</feature>
<dbReference type="EMBL" id="JAJHNU010000001">
    <property type="protein sequence ID" value="MDN4120066.1"/>
    <property type="molecule type" value="Genomic_DNA"/>
</dbReference>
<dbReference type="Proteomes" id="UP001168613">
    <property type="component" value="Unassembled WGS sequence"/>
</dbReference>
<evidence type="ECO:0000256" key="2">
    <source>
        <dbReference type="ARBA" id="ARBA00022870"/>
    </source>
</evidence>
<feature type="domain" description="Translocator protein BipB-like C-terminal" evidence="8">
    <location>
        <begin position="80"/>
        <end position="387"/>
    </location>
</feature>
<feature type="transmembrane region" description="Helical" evidence="7">
    <location>
        <begin position="223"/>
        <end position="241"/>
    </location>
</feature>
<feature type="compositionally biased region" description="Polar residues" evidence="6">
    <location>
        <begin position="12"/>
        <end position="31"/>
    </location>
</feature>
<keyword evidence="10" id="KW-1185">Reference proteome</keyword>
<proteinExistence type="inferred from homology"/>
<dbReference type="InterPro" id="IPR006972">
    <property type="entry name" value="BipB-like_C"/>
</dbReference>
<comment type="caution">
    <text evidence="9">The sequence shown here is derived from an EMBL/GenBank/DDBJ whole genome shotgun (WGS) entry which is preliminary data.</text>
</comment>
<protein>
    <submittedName>
        <fullName evidence="9">Type III secretion system translocon subunit SctE</fullName>
    </submittedName>
</protein>
<keyword evidence="7" id="KW-1133">Transmembrane helix</keyword>
<dbReference type="Pfam" id="PF04888">
    <property type="entry name" value="SseC"/>
    <property type="match status" value="1"/>
</dbReference>
<keyword evidence="5" id="KW-0175">Coiled coil</keyword>
<reference evidence="9" key="1">
    <citation type="submission" date="2021-11" db="EMBL/GenBank/DDBJ databases">
        <title>Draft genome sequence of Alcaligenes endophyticus type strain CCUG 75668T.</title>
        <authorList>
            <person name="Salva-Serra F."/>
            <person name="Duran R.E."/>
            <person name="Seeger M."/>
            <person name="Moore E.R.B."/>
            <person name="Jaen-Luchoro D."/>
        </authorList>
    </citation>
    <scope>NUCLEOTIDE SEQUENCE</scope>
    <source>
        <strain evidence="9">CCUG 75668</strain>
    </source>
</reference>
<organism evidence="9 10">
    <name type="scientific">Alcaligenes endophyticus</name>
    <dbReference type="NCBI Taxonomy" id="1929088"/>
    <lineage>
        <taxon>Bacteria</taxon>
        <taxon>Pseudomonadati</taxon>
        <taxon>Pseudomonadota</taxon>
        <taxon>Betaproteobacteria</taxon>
        <taxon>Burkholderiales</taxon>
        <taxon>Alcaligenaceae</taxon>
        <taxon>Alcaligenes</taxon>
    </lineage>
</organism>
<evidence type="ECO:0000313" key="10">
    <source>
        <dbReference type="Proteomes" id="UP001168613"/>
    </source>
</evidence>
<dbReference type="RefSeq" id="WP_266122598.1">
    <property type="nucleotide sequence ID" value="NZ_JAJHNU010000001.1"/>
</dbReference>
<gene>
    <name evidence="9" type="primary">sctE</name>
    <name evidence="9" type="ORF">LMS43_02065</name>
</gene>
<sequence length="394" mass="40779">MTSIQNSTAALGQTINNNDAPSTQAQSTKASGSIGLNVPSLLKELATIAQSFYSSASSNDKADNAPELPPATRSFSADEMVALLRTLQEKTQQSQLQGAQAELETKETELQKNHEAQMEKINEWVEKSTAKPSLLQRILGWAGKILALVAAVAAVAVTAATAGAASPLMLLAGAGLIAAGIGIVDQACKEAGKDGFSLGQMVSKLVTSVLAALGVSEETASKVARVITGALATLTMSALLVEPSLLTDLIGGICDLAGVDKEKLAIIETVITAVASLTIGLVMSIASANVSKAAQGIMKTIGDLTKALVPVAVNITNDVLKNVGDFKAMSAQSAKQALSAIAVALQQALEENQEAIQKLIKQIEETAQILMRMLNDSSDSMEQVSSNLRTAPTV</sequence>
<keyword evidence="2" id="KW-1043">Host membrane</keyword>
<evidence type="ECO:0000259" key="8">
    <source>
        <dbReference type="Pfam" id="PF04888"/>
    </source>
</evidence>